<reference evidence="2 3" key="1">
    <citation type="submission" date="2023-05" db="EMBL/GenBank/DDBJ databases">
        <title>Streptantibioticus silvisoli sp. nov., acidotolerant actinomycetes 1 from pine litter.</title>
        <authorList>
            <person name="Swiecimska M."/>
            <person name="Golinska P."/>
            <person name="Sangal V."/>
            <person name="Wachnowicz B."/>
            <person name="Goodfellow M."/>
        </authorList>
    </citation>
    <scope>NUCLEOTIDE SEQUENCE [LARGE SCALE GENOMIC DNA]</scope>
    <source>
        <strain evidence="2 3">DSM 42109</strain>
    </source>
</reference>
<name>A0ABT7A918_9ACTN</name>
<dbReference type="Proteomes" id="UP001214441">
    <property type="component" value="Unassembled WGS sequence"/>
</dbReference>
<dbReference type="EMBL" id="JANCPR020000067">
    <property type="protein sequence ID" value="MDJ1137853.1"/>
    <property type="molecule type" value="Genomic_DNA"/>
</dbReference>
<protein>
    <submittedName>
        <fullName evidence="2">DUF2630 family protein</fullName>
    </submittedName>
</protein>
<evidence type="ECO:0000313" key="2">
    <source>
        <dbReference type="EMBL" id="MDJ1137853.1"/>
    </source>
</evidence>
<comment type="caution">
    <text evidence="2">The sequence shown here is derived from an EMBL/GenBank/DDBJ whole genome shotgun (WGS) entry which is preliminary data.</text>
</comment>
<dbReference type="Pfam" id="PF10944">
    <property type="entry name" value="DUF2630"/>
    <property type="match status" value="1"/>
</dbReference>
<accession>A0ABT7A918</accession>
<feature type="region of interest" description="Disordered" evidence="1">
    <location>
        <begin position="68"/>
        <end position="92"/>
    </location>
</feature>
<dbReference type="InterPro" id="IPR020311">
    <property type="entry name" value="Uncharacterised_Rv0898c"/>
</dbReference>
<gene>
    <name evidence="2" type="ORF">NMN56_039035</name>
</gene>
<sequence>MGQPQDERREQQAEEQILARVKQLIEDEHMLRRQLAKGDLSTSEEHEALRGLERELDQCWDLLRQRRAKRDAGENPADASPRPSPEVEGYLS</sequence>
<evidence type="ECO:0000313" key="3">
    <source>
        <dbReference type="Proteomes" id="UP001214441"/>
    </source>
</evidence>
<dbReference type="RefSeq" id="WP_274044935.1">
    <property type="nucleotide sequence ID" value="NZ_JANCPR020000067.1"/>
</dbReference>
<organism evidence="2 3">
    <name type="scientific">Streptomyces iconiensis</name>
    <dbReference type="NCBI Taxonomy" id="1384038"/>
    <lineage>
        <taxon>Bacteria</taxon>
        <taxon>Bacillati</taxon>
        <taxon>Actinomycetota</taxon>
        <taxon>Actinomycetes</taxon>
        <taxon>Kitasatosporales</taxon>
        <taxon>Streptomycetaceae</taxon>
        <taxon>Streptomyces</taxon>
    </lineage>
</organism>
<evidence type="ECO:0000256" key="1">
    <source>
        <dbReference type="SAM" id="MobiDB-lite"/>
    </source>
</evidence>
<proteinExistence type="predicted"/>
<keyword evidence="3" id="KW-1185">Reference proteome</keyword>